<accession>A0AAV7NKT1</accession>
<evidence type="ECO:0000256" key="1">
    <source>
        <dbReference type="SAM" id="MobiDB-lite"/>
    </source>
</evidence>
<sequence>MTASCRRRKSKHRSRASENSATRRGSMTERQKSTDRRPCMETKRRIALCGPRNRRTPLRFHASPPLWPFAEIFHLKQALCA</sequence>
<evidence type="ECO:0000313" key="3">
    <source>
        <dbReference type="Proteomes" id="UP001066276"/>
    </source>
</evidence>
<organism evidence="2 3">
    <name type="scientific">Pleurodeles waltl</name>
    <name type="common">Iberian ribbed newt</name>
    <dbReference type="NCBI Taxonomy" id="8319"/>
    <lineage>
        <taxon>Eukaryota</taxon>
        <taxon>Metazoa</taxon>
        <taxon>Chordata</taxon>
        <taxon>Craniata</taxon>
        <taxon>Vertebrata</taxon>
        <taxon>Euteleostomi</taxon>
        <taxon>Amphibia</taxon>
        <taxon>Batrachia</taxon>
        <taxon>Caudata</taxon>
        <taxon>Salamandroidea</taxon>
        <taxon>Salamandridae</taxon>
        <taxon>Pleurodelinae</taxon>
        <taxon>Pleurodeles</taxon>
    </lineage>
</organism>
<reference evidence="2" key="1">
    <citation type="journal article" date="2022" name="bioRxiv">
        <title>Sequencing and chromosome-scale assembly of the giantPleurodeles waltlgenome.</title>
        <authorList>
            <person name="Brown T."/>
            <person name="Elewa A."/>
            <person name="Iarovenko S."/>
            <person name="Subramanian E."/>
            <person name="Araus A.J."/>
            <person name="Petzold A."/>
            <person name="Susuki M."/>
            <person name="Suzuki K.-i.T."/>
            <person name="Hayashi T."/>
            <person name="Toyoda A."/>
            <person name="Oliveira C."/>
            <person name="Osipova E."/>
            <person name="Leigh N.D."/>
            <person name="Simon A."/>
            <person name="Yun M.H."/>
        </authorList>
    </citation>
    <scope>NUCLEOTIDE SEQUENCE</scope>
    <source>
        <strain evidence="2">20211129_DDA</strain>
        <tissue evidence="2">Liver</tissue>
    </source>
</reference>
<gene>
    <name evidence="2" type="ORF">NDU88_004858</name>
</gene>
<evidence type="ECO:0000313" key="2">
    <source>
        <dbReference type="EMBL" id="KAJ1116652.1"/>
    </source>
</evidence>
<dbReference type="AlphaFoldDB" id="A0AAV7NKT1"/>
<dbReference type="EMBL" id="JANPWB010000012">
    <property type="protein sequence ID" value="KAJ1116652.1"/>
    <property type="molecule type" value="Genomic_DNA"/>
</dbReference>
<protein>
    <submittedName>
        <fullName evidence="2">Uncharacterized protein</fullName>
    </submittedName>
</protein>
<feature type="compositionally biased region" description="Basic residues" evidence="1">
    <location>
        <begin position="1"/>
        <end position="14"/>
    </location>
</feature>
<feature type="region of interest" description="Disordered" evidence="1">
    <location>
        <begin position="1"/>
        <end position="41"/>
    </location>
</feature>
<name>A0AAV7NKT1_PLEWA</name>
<comment type="caution">
    <text evidence="2">The sequence shown here is derived from an EMBL/GenBank/DDBJ whole genome shotgun (WGS) entry which is preliminary data.</text>
</comment>
<keyword evidence="3" id="KW-1185">Reference proteome</keyword>
<dbReference type="Proteomes" id="UP001066276">
    <property type="component" value="Chromosome 8"/>
</dbReference>
<proteinExistence type="predicted"/>
<feature type="compositionally biased region" description="Basic and acidic residues" evidence="1">
    <location>
        <begin position="26"/>
        <end position="41"/>
    </location>
</feature>